<reference evidence="10 11" key="1">
    <citation type="submission" date="2017-09" db="EMBL/GenBank/DDBJ databases">
        <title>Bloom of a denitrifying methanotroph, Candidatus Methylomirabilis limnetica, in a deep stratified lake.</title>
        <authorList>
            <person name="Graf J.S."/>
            <person name="Marchant H.K."/>
            <person name="Tienken D."/>
            <person name="Hach P.F."/>
            <person name="Brand A."/>
            <person name="Schubert C.J."/>
            <person name="Kuypers M.M."/>
            <person name="Milucka J."/>
        </authorList>
    </citation>
    <scope>NUCLEOTIDE SEQUENCE [LARGE SCALE GENOMIC DNA]</scope>
    <source>
        <strain evidence="10 11">Zug</strain>
    </source>
</reference>
<keyword evidence="6 9" id="KW-1133">Transmembrane helix</keyword>
<dbReference type="InterPro" id="IPR004131">
    <property type="entry name" value="PPase-energised_H-pump"/>
</dbReference>
<dbReference type="GO" id="GO:0012505">
    <property type="term" value="C:endomembrane system"/>
    <property type="evidence" value="ECO:0007669"/>
    <property type="project" value="UniProtKB-SubCell"/>
</dbReference>
<gene>
    <name evidence="10" type="ORF">CLG94_04685</name>
</gene>
<keyword evidence="7" id="KW-0406">Ion transport</keyword>
<feature type="transmembrane region" description="Helical" evidence="9">
    <location>
        <begin position="47"/>
        <end position="70"/>
    </location>
</feature>
<evidence type="ECO:0000256" key="2">
    <source>
        <dbReference type="ARBA" id="ARBA00022448"/>
    </source>
</evidence>
<dbReference type="GO" id="GO:0004427">
    <property type="term" value="F:inorganic diphosphate phosphatase activity"/>
    <property type="evidence" value="ECO:0007669"/>
    <property type="project" value="InterPro"/>
</dbReference>
<evidence type="ECO:0000313" key="10">
    <source>
        <dbReference type="EMBL" id="PTL36334.1"/>
    </source>
</evidence>
<dbReference type="Proteomes" id="UP000241436">
    <property type="component" value="Unassembled WGS sequence"/>
</dbReference>
<evidence type="ECO:0000256" key="5">
    <source>
        <dbReference type="ARBA" id="ARBA00022967"/>
    </source>
</evidence>
<keyword evidence="3 9" id="KW-0812">Transmembrane</keyword>
<keyword evidence="2" id="KW-0813">Transport</keyword>
<organism evidence="10 11">
    <name type="scientific">Candidatus Methylomirabilis limnetica</name>
    <dbReference type="NCBI Taxonomy" id="2033718"/>
    <lineage>
        <taxon>Bacteria</taxon>
        <taxon>Candidatus Methylomirabilota</taxon>
        <taxon>Candidatus Methylomirabilia</taxon>
        <taxon>Candidatus Methylomirabilales</taxon>
        <taxon>Candidatus Methylomirabilaceae</taxon>
        <taxon>Candidatus Methylomirabilis</taxon>
    </lineage>
</organism>
<keyword evidence="4" id="KW-0460">Magnesium</keyword>
<dbReference type="AlphaFoldDB" id="A0A2T4TYZ0"/>
<keyword evidence="11" id="KW-1185">Reference proteome</keyword>
<proteinExistence type="predicted"/>
<keyword evidence="5" id="KW-1278">Translocase</keyword>
<dbReference type="GO" id="GO:0016020">
    <property type="term" value="C:membrane"/>
    <property type="evidence" value="ECO:0007669"/>
    <property type="project" value="InterPro"/>
</dbReference>
<evidence type="ECO:0000256" key="6">
    <source>
        <dbReference type="ARBA" id="ARBA00022989"/>
    </source>
</evidence>
<dbReference type="RefSeq" id="WP_239993127.1">
    <property type="nucleotide sequence ID" value="NZ_NVQC01000016.1"/>
</dbReference>
<name>A0A2T4TYZ0_9BACT</name>
<evidence type="ECO:0000256" key="3">
    <source>
        <dbReference type="ARBA" id="ARBA00022692"/>
    </source>
</evidence>
<sequence>MTLSVLSHAVELPGCRIPEYQETGKRIVEIVTAAAQKDLLGPGVLSIVSPILVAFAFGAPTLGGFLPGAILTTSSARNQSCGRMIRHLPAGSTYRVTIDYGVLIAATVTR</sequence>
<evidence type="ECO:0000256" key="9">
    <source>
        <dbReference type="SAM" id="Phobius"/>
    </source>
</evidence>
<accession>A0A2T4TYZ0</accession>
<evidence type="ECO:0000313" key="11">
    <source>
        <dbReference type="Proteomes" id="UP000241436"/>
    </source>
</evidence>
<comment type="subcellular location">
    <subcellularLocation>
        <location evidence="1">Endomembrane system</location>
        <topology evidence="1">Multi-pass membrane protein</topology>
    </subcellularLocation>
</comment>
<dbReference type="EMBL" id="NVQC01000016">
    <property type="protein sequence ID" value="PTL36334.1"/>
    <property type="molecule type" value="Genomic_DNA"/>
</dbReference>
<evidence type="ECO:0000256" key="8">
    <source>
        <dbReference type="ARBA" id="ARBA00023136"/>
    </source>
</evidence>
<comment type="caution">
    <text evidence="10">The sequence shown here is derived from an EMBL/GenBank/DDBJ whole genome shotgun (WGS) entry which is preliminary data.</text>
</comment>
<evidence type="ECO:0000256" key="7">
    <source>
        <dbReference type="ARBA" id="ARBA00023065"/>
    </source>
</evidence>
<evidence type="ECO:0000256" key="1">
    <source>
        <dbReference type="ARBA" id="ARBA00004127"/>
    </source>
</evidence>
<protein>
    <submittedName>
        <fullName evidence="10">Uncharacterized protein</fullName>
    </submittedName>
</protein>
<dbReference type="Pfam" id="PF03030">
    <property type="entry name" value="H_PPase"/>
    <property type="match status" value="1"/>
</dbReference>
<evidence type="ECO:0000256" key="4">
    <source>
        <dbReference type="ARBA" id="ARBA00022842"/>
    </source>
</evidence>
<dbReference type="GO" id="GO:0009678">
    <property type="term" value="F:diphosphate hydrolysis-driven proton transmembrane transporter activity"/>
    <property type="evidence" value="ECO:0007669"/>
    <property type="project" value="InterPro"/>
</dbReference>
<reference evidence="11" key="2">
    <citation type="journal article" date="2018" name="Environ. Microbiol.">
        <title>Bloom of a denitrifying methanotroph, 'Candidatus Methylomirabilis limnetica', in a deep stratified lake.</title>
        <authorList>
            <person name="Graf J.S."/>
            <person name="Mayr M.J."/>
            <person name="Marchant H.K."/>
            <person name="Tienken D."/>
            <person name="Hach P.F."/>
            <person name="Brand A."/>
            <person name="Schubert C.J."/>
            <person name="Kuypers M.M."/>
            <person name="Milucka J."/>
        </authorList>
    </citation>
    <scope>NUCLEOTIDE SEQUENCE [LARGE SCALE GENOMIC DNA]</scope>
    <source>
        <strain evidence="11">Zug</strain>
    </source>
</reference>
<keyword evidence="8 9" id="KW-0472">Membrane</keyword>